<feature type="transmembrane region" description="Helical" evidence="1">
    <location>
        <begin position="68"/>
        <end position="92"/>
    </location>
</feature>
<keyword evidence="1" id="KW-0472">Membrane</keyword>
<evidence type="ECO:0000313" key="2">
    <source>
        <dbReference type="EMBL" id="KGX91377.1"/>
    </source>
</evidence>
<organism evidence="2 3">
    <name type="scientific">Pontibacillus halophilus JSM 076056 = DSM 19796</name>
    <dbReference type="NCBI Taxonomy" id="1385510"/>
    <lineage>
        <taxon>Bacteria</taxon>
        <taxon>Bacillati</taxon>
        <taxon>Bacillota</taxon>
        <taxon>Bacilli</taxon>
        <taxon>Bacillales</taxon>
        <taxon>Bacillaceae</taxon>
        <taxon>Pontibacillus</taxon>
    </lineage>
</organism>
<keyword evidence="1" id="KW-1133">Transmembrane helix</keyword>
<evidence type="ECO:0000256" key="1">
    <source>
        <dbReference type="SAM" id="Phobius"/>
    </source>
</evidence>
<reference evidence="2 3" key="1">
    <citation type="submission" date="2013-08" db="EMBL/GenBank/DDBJ databases">
        <authorList>
            <person name="Huang J."/>
            <person name="Wang G."/>
        </authorList>
    </citation>
    <scope>NUCLEOTIDE SEQUENCE [LARGE SCALE GENOMIC DNA]</scope>
    <source>
        <strain evidence="2 3">JSM 076056</strain>
    </source>
</reference>
<protein>
    <submittedName>
        <fullName evidence="2">Uncharacterized protein</fullName>
    </submittedName>
</protein>
<sequence>MNIGTLLLGLLACTLPIVNLVQGNQSLQRPFLINLLISMGACALALCLQMVNLYQLVKREDFSALMDLAGSITTVASTLVIVTVLLNGLSIMRYQVK</sequence>
<evidence type="ECO:0000313" key="3">
    <source>
        <dbReference type="Proteomes" id="UP000030528"/>
    </source>
</evidence>
<proteinExistence type="predicted"/>
<comment type="caution">
    <text evidence="2">The sequence shown here is derived from an EMBL/GenBank/DDBJ whole genome shotgun (WGS) entry which is preliminary data.</text>
</comment>
<dbReference type="EMBL" id="AVPE01000010">
    <property type="protein sequence ID" value="KGX91377.1"/>
    <property type="molecule type" value="Genomic_DNA"/>
</dbReference>
<accession>A0A0A5I6B8</accession>
<dbReference type="eggNOG" id="ENOG5030CI2">
    <property type="taxonomic scope" value="Bacteria"/>
</dbReference>
<dbReference type="Proteomes" id="UP000030528">
    <property type="component" value="Unassembled WGS sequence"/>
</dbReference>
<gene>
    <name evidence="2" type="ORF">N781_04780</name>
</gene>
<name>A0A0A5I6B8_9BACI</name>
<feature type="transmembrane region" description="Helical" evidence="1">
    <location>
        <begin position="33"/>
        <end position="56"/>
    </location>
</feature>
<keyword evidence="1" id="KW-0812">Transmembrane</keyword>
<dbReference type="AlphaFoldDB" id="A0A0A5I6B8"/>
<keyword evidence="3" id="KW-1185">Reference proteome</keyword>
<dbReference type="STRING" id="1385510.GCA_000425205_02424"/>